<sequence length="347" mass="37521">MRVREARGVAGRWVGEFAAGAAGFAGAFFSGSVCWGSGERELAAASDVDVIVMTSGDRAPDKLGKFVWGGVLIEATYLSWGEMPSPGEMAGSYHLAGSFRGVGGIIADPTGRLAEIQARTAREFARRPWVRRRCADAEKRIVDGLGRLDPSEPFHDQVTSWLFPTGVTTHVLLTAGLRNPTVRLRYVAAGELLAEYGQADFYEELLRLLGCANLSPERVTRHLQAMAEVFDATAPLSTTPFFFSSDITPLARPIAVDGAHDLIARGRHREAVFWIAATYARCLKILTADAPPTVRKAFAGGFAHLIADLGITSPADLQSRAQDVLTFLPALRTTTNKIITTNPHIQD</sequence>
<evidence type="ECO:0000313" key="2">
    <source>
        <dbReference type="Proteomes" id="UP001595891"/>
    </source>
</evidence>
<proteinExistence type="predicted"/>
<gene>
    <name evidence="1" type="ORF">ACFO8L_10555</name>
</gene>
<dbReference type="RefSeq" id="WP_262841486.1">
    <property type="nucleotide sequence ID" value="NZ_JANZYP010000005.1"/>
</dbReference>
<keyword evidence="2" id="KW-1185">Reference proteome</keyword>
<reference evidence="2" key="1">
    <citation type="journal article" date="2019" name="Int. J. Syst. Evol. Microbiol.">
        <title>The Global Catalogue of Microorganisms (GCM) 10K type strain sequencing project: providing services to taxonomists for standard genome sequencing and annotation.</title>
        <authorList>
            <consortium name="The Broad Institute Genomics Platform"/>
            <consortium name="The Broad Institute Genome Sequencing Center for Infectious Disease"/>
            <person name="Wu L."/>
            <person name="Ma J."/>
        </authorList>
    </citation>
    <scope>NUCLEOTIDE SEQUENCE [LARGE SCALE GENOMIC DNA]</scope>
    <source>
        <strain evidence="2">CCUG 49560</strain>
    </source>
</reference>
<organism evidence="1 2">
    <name type="scientific">Sphaerisporangium corydalis</name>
    <dbReference type="NCBI Taxonomy" id="1441875"/>
    <lineage>
        <taxon>Bacteria</taxon>
        <taxon>Bacillati</taxon>
        <taxon>Actinomycetota</taxon>
        <taxon>Actinomycetes</taxon>
        <taxon>Streptosporangiales</taxon>
        <taxon>Streptosporangiaceae</taxon>
        <taxon>Sphaerisporangium</taxon>
    </lineage>
</organism>
<protein>
    <recommendedName>
        <fullName evidence="3">Polymerase nucleotidyl transferase domain-containing protein</fullName>
    </recommendedName>
</protein>
<accession>A0ABV9EDF2</accession>
<comment type="caution">
    <text evidence="1">The sequence shown here is derived from an EMBL/GenBank/DDBJ whole genome shotgun (WGS) entry which is preliminary data.</text>
</comment>
<evidence type="ECO:0000313" key="1">
    <source>
        <dbReference type="EMBL" id="MFC4586516.1"/>
    </source>
</evidence>
<name>A0ABV9EDF2_9ACTN</name>
<dbReference type="Proteomes" id="UP001595891">
    <property type="component" value="Unassembled WGS sequence"/>
</dbReference>
<dbReference type="EMBL" id="JBHSFN010000005">
    <property type="protein sequence ID" value="MFC4586516.1"/>
    <property type="molecule type" value="Genomic_DNA"/>
</dbReference>
<evidence type="ECO:0008006" key="3">
    <source>
        <dbReference type="Google" id="ProtNLM"/>
    </source>
</evidence>